<keyword evidence="5" id="KW-1003">Cell membrane</keyword>
<feature type="transmembrane region" description="Helical" evidence="5">
    <location>
        <begin position="160"/>
        <end position="181"/>
    </location>
</feature>
<sequence length="484" mass="52138">MTLASLNLVAALPEIWLLCATSAILLIDLFIKDERRDITYALSMVTLLGAAFLTVNGFAWTPRVAFSGMFVADAMSDVLKLGMYGAVGLMLAYSRSYAADRGMYRGELFTLSLFALLGMMVMASSTNLLTLYVGLELLSLSLYALVALPRDSQPATEAAMKYFVLGALASGMLLYGMSMVYGATGSLDIHTIAAKVADGSANHTLMVFGLVFIVTGIGFKLGNVPFHMWVPDVYQGSPTAVTLLIGSAPKLAAFAFVMRLLVQGMPGLMADWQGMLIVLAVLSIGVGNLVAIAQTNLKRMLAYSTISHMGFLLLGVLAGTVQGYSAAMFYAIVYAITAVAGFGVVLLMSRQGFEAERLADLKGLAKRSPWFAWMMLFVMFSMAGIPVFVGFFAKLAVIQAIVEAQLVWLAVVAVLFSLIGAFYYLRVVKLMFMDEPSDESPIAVKLDMRILLSVNCLAMLVLGLMPNRLLVLCYQSVGHSLGVM</sequence>
<feature type="transmembrane region" description="Helical" evidence="5">
    <location>
        <begin position="446"/>
        <end position="465"/>
    </location>
</feature>
<dbReference type="InterPro" id="IPR001750">
    <property type="entry name" value="ND/Mrp_TM"/>
</dbReference>
<keyword evidence="5" id="KW-0874">Quinone</keyword>
<evidence type="ECO:0000256" key="2">
    <source>
        <dbReference type="ARBA" id="ARBA00022692"/>
    </source>
</evidence>
<accession>A0ABQ5Y9B3</accession>
<feature type="transmembrane region" description="Helical" evidence="5">
    <location>
        <begin position="78"/>
        <end position="94"/>
    </location>
</feature>
<dbReference type="InterPro" id="IPR010096">
    <property type="entry name" value="NADH-Q_OxRdtase_suN/2"/>
</dbReference>
<feature type="transmembrane region" description="Helical" evidence="5">
    <location>
        <begin position="274"/>
        <end position="293"/>
    </location>
</feature>
<feature type="transmembrane region" description="Helical" evidence="5">
    <location>
        <begin position="327"/>
        <end position="349"/>
    </location>
</feature>
<feature type="domain" description="NADH:quinone oxidoreductase/Mrp antiporter transmembrane" evidence="7">
    <location>
        <begin position="125"/>
        <end position="419"/>
    </location>
</feature>
<evidence type="ECO:0000256" key="3">
    <source>
        <dbReference type="ARBA" id="ARBA00022989"/>
    </source>
</evidence>
<comment type="catalytic activity">
    <reaction evidence="5">
        <text>a quinone + NADH + 5 H(+)(in) = a quinol + NAD(+) + 4 H(+)(out)</text>
        <dbReference type="Rhea" id="RHEA:57888"/>
        <dbReference type="ChEBI" id="CHEBI:15378"/>
        <dbReference type="ChEBI" id="CHEBI:24646"/>
        <dbReference type="ChEBI" id="CHEBI:57540"/>
        <dbReference type="ChEBI" id="CHEBI:57945"/>
        <dbReference type="ChEBI" id="CHEBI:132124"/>
    </reaction>
</comment>
<dbReference type="NCBIfam" id="NF004442">
    <property type="entry name" value="PRK05777.1-5"/>
    <property type="match status" value="1"/>
</dbReference>
<feature type="transmembrane region" description="Helical" evidence="5">
    <location>
        <begin position="15"/>
        <end position="31"/>
    </location>
</feature>
<evidence type="ECO:0000256" key="1">
    <source>
        <dbReference type="ARBA" id="ARBA00004127"/>
    </source>
</evidence>
<comment type="function">
    <text evidence="5">NDH-1 shuttles electrons from NADH, via FMN and iron-sulfur (Fe-S) centers, to quinones in the respiratory chain. The immediate electron acceptor for the enzyme in this species is believed to be ubiquinone. Couples the redox reaction to proton translocation (for every two electrons transferred, four hydrogen ions are translocated across the cytoplasmic membrane), and thus conserves the redox energy in a proton gradient.</text>
</comment>
<organism evidence="8 9">
    <name type="scientific">Chitinimonas prasina</name>
    <dbReference type="NCBI Taxonomy" id="1434937"/>
    <lineage>
        <taxon>Bacteria</taxon>
        <taxon>Pseudomonadati</taxon>
        <taxon>Pseudomonadota</taxon>
        <taxon>Betaproteobacteria</taxon>
        <taxon>Neisseriales</taxon>
        <taxon>Chitinibacteraceae</taxon>
        <taxon>Chitinimonas</taxon>
    </lineage>
</organism>
<dbReference type="EC" id="7.1.1.-" evidence="5"/>
<name>A0ABQ5Y9B3_9NEIS</name>
<proteinExistence type="inferred from homology"/>
<comment type="similarity">
    <text evidence="5">Belongs to the complex I subunit 2 family.</text>
</comment>
<reference evidence="9" key="1">
    <citation type="journal article" date="2019" name="Int. J. Syst. Evol. Microbiol.">
        <title>The Global Catalogue of Microorganisms (GCM) 10K type strain sequencing project: providing services to taxonomists for standard genome sequencing and annotation.</title>
        <authorList>
            <consortium name="The Broad Institute Genomics Platform"/>
            <consortium name="The Broad Institute Genome Sequencing Center for Infectious Disease"/>
            <person name="Wu L."/>
            <person name="Ma J."/>
        </authorList>
    </citation>
    <scope>NUCLEOTIDE SEQUENCE [LARGE SCALE GENOMIC DNA]</scope>
    <source>
        <strain evidence="9">NBRC 110044</strain>
    </source>
</reference>
<dbReference type="PRINTS" id="PR01434">
    <property type="entry name" value="NADHDHGNASE5"/>
</dbReference>
<feature type="transmembrane region" description="Helical" evidence="5">
    <location>
        <begin position="240"/>
        <end position="262"/>
    </location>
</feature>
<feature type="transmembrane region" description="Helical" evidence="5">
    <location>
        <begin position="129"/>
        <end position="148"/>
    </location>
</feature>
<evidence type="ECO:0000313" key="8">
    <source>
        <dbReference type="EMBL" id="GLR11535.1"/>
    </source>
</evidence>
<protein>
    <recommendedName>
        <fullName evidence="5">NADH-quinone oxidoreductase subunit N</fullName>
        <ecNumber evidence="5">7.1.1.-</ecNumber>
    </recommendedName>
    <alternativeName>
        <fullName evidence="5">NADH dehydrogenase I subunit N</fullName>
    </alternativeName>
    <alternativeName>
        <fullName evidence="5">NDH-1 subunit N</fullName>
    </alternativeName>
</protein>
<keyword evidence="5" id="KW-1278">Translocase</keyword>
<feature type="transmembrane region" description="Helical" evidence="5">
    <location>
        <begin position="201"/>
        <end position="219"/>
    </location>
</feature>
<keyword evidence="5" id="KW-0830">Ubiquinone</keyword>
<keyword evidence="3 5" id="KW-1133">Transmembrane helix</keyword>
<dbReference type="RefSeq" id="WP_284194687.1">
    <property type="nucleotide sequence ID" value="NZ_BSOG01000001.1"/>
</dbReference>
<comment type="caution">
    <text evidence="8">The sequence shown here is derived from an EMBL/GenBank/DDBJ whole genome shotgun (WGS) entry which is preliminary data.</text>
</comment>
<feature type="transmembrane region" description="Helical" evidence="5">
    <location>
        <begin position="38"/>
        <end position="58"/>
    </location>
</feature>
<keyword evidence="5" id="KW-0813">Transport</keyword>
<evidence type="ECO:0000256" key="4">
    <source>
        <dbReference type="ARBA" id="ARBA00023136"/>
    </source>
</evidence>
<dbReference type="Proteomes" id="UP001156706">
    <property type="component" value="Unassembled WGS sequence"/>
</dbReference>
<keyword evidence="9" id="KW-1185">Reference proteome</keyword>
<comment type="subunit">
    <text evidence="5">NDH-1 is composed of 14 different subunits. Subunits NuoA, H, J, K, L, M, N constitute the membrane sector of the complex.</text>
</comment>
<feature type="transmembrane region" description="Helical" evidence="5">
    <location>
        <begin position="370"/>
        <end position="393"/>
    </location>
</feature>
<keyword evidence="4 5" id="KW-0472">Membrane</keyword>
<gene>
    <name evidence="5 8" type="primary">nuoN</name>
    <name evidence="8" type="ORF">GCM10007907_03250</name>
</gene>
<evidence type="ECO:0000313" key="9">
    <source>
        <dbReference type="Proteomes" id="UP001156706"/>
    </source>
</evidence>
<feature type="transmembrane region" description="Helical" evidence="5">
    <location>
        <begin position="300"/>
        <end position="321"/>
    </location>
</feature>
<dbReference type="PANTHER" id="PTHR22773">
    <property type="entry name" value="NADH DEHYDROGENASE"/>
    <property type="match status" value="1"/>
</dbReference>
<dbReference type="Pfam" id="PF00361">
    <property type="entry name" value="Proton_antipo_M"/>
    <property type="match status" value="1"/>
</dbReference>
<evidence type="ECO:0000256" key="5">
    <source>
        <dbReference type="HAMAP-Rule" id="MF_00445"/>
    </source>
</evidence>
<dbReference type="NCBIfam" id="TIGR01770">
    <property type="entry name" value="NDH_I_N"/>
    <property type="match status" value="1"/>
</dbReference>
<evidence type="ECO:0000256" key="6">
    <source>
        <dbReference type="RuleBase" id="RU000320"/>
    </source>
</evidence>
<keyword evidence="5" id="KW-0520">NAD</keyword>
<dbReference type="HAMAP" id="MF_00445">
    <property type="entry name" value="NDH1_NuoN_1"/>
    <property type="match status" value="1"/>
</dbReference>
<dbReference type="EMBL" id="BSOG01000001">
    <property type="protein sequence ID" value="GLR11535.1"/>
    <property type="molecule type" value="Genomic_DNA"/>
</dbReference>
<feature type="transmembrane region" description="Helical" evidence="5">
    <location>
        <begin position="106"/>
        <end position="123"/>
    </location>
</feature>
<keyword evidence="2 5" id="KW-0812">Transmembrane</keyword>
<evidence type="ECO:0000259" key="7">
    <source>
        <dbReference type="Pfam" id="PF00361"/>
    </source>
</evidence>
<comment type="subcellular location">
    <subcellularLocation>
        <location evidence="5">Cell membrane</location>
        <topology evidence="5">Multi-pass membrane protein</topology>
    </subcellularLocation>
    <subcellularLocation>
        <location evidence="1">Endomembrane system</location>
        <topology evidence="1">Multi-pass membrane protein</topology>
    </subcellularLocation>
    <subcellularLocation>
        <location evidence="6">Membrane</location>
        <topology evidence="6">Multi-pass membrane protein</topology>
    </subcellularLocation>
</comment>
<feature type="transmembrane region" description="Helical" evidence="5">
    <location>
        <begin position="405"/>
        <end position="425"/>
    </location>
</feature>